<evidence type="ECO:0000313" key="1">
    <source>
        <dbReference type="EMBL" id="VVD60258.1"/>
    </source>
</evidence>
<dbReference type="Proteomes" id="UP000337189">
    <property type="component" value="Unassembled WGS sequence"/>
</dbReference>
<organism evidence="1 2">
    <name type="scientific">Pandoraea communis</name>
    <dbReference type="NCBI Taxonomy" id="2508297"/>
    <lineage>
        <taxon>Bacteria</taxon>
        <taxon>Pseudomonadati</taxon>
        <taxon>Pseudomonadota</taxon>
        <taxon>Betaproteobacteria</taxon>
        <taxon>Burkholderiales</taxon>
        <taxon>Burkholderiaceae</taxon>
        <taxon>Pandoraea</taxon>
    </lineage>
</organism>
<name>A0A5E4RDZ4_9BURK</name>
<dbReference type="AlphaFoldDB" id="A0A5E4RDZ4"/>
<dbReference type="InterPro" id="IPR019239">
    <property type="entry name" value="VapB_antitoxin"/>
</dbReference>
<dbReference type="Pfam" id="PF09957">
    <property type="entry name" value="VapB_antitoxin"/>
    <property type="match status" value="1"/>
</dbReference>
<proteinExistence type="predicted"/>
<dbReference type="EMBL" id="CABPSJ010000001">
    <property type="protein sequence ID" value="VVD60258.1"/>
    <property type="molecule type" value="Genomic_DNA"/>
</dbReference>
<accession>A0A5E4RDZ4</accession>
<reference evidence="1 2" key="1">
    <citation type="submission" date="2019-08" db="EMBL/GenBank/DDBJ databases">
        <authorList>
            <person name="Peeters C."/>
        </authorList>
    </citation>
    <scope>NUCLEOTIDE SEQUENCE [LARGE SCALE GENOMIC DNA]</scope>
    <source>
        <strain evidence="1 2">LMG 31110</strain>
    </source>
</reference>
<gene>
    <name evidence="1" type="ORF">PCO31110_00063</name>
</gene>
<sequence length="35" mass="3800">MLTSLTLDYELLAKAKALAGLQFAKALINEALRAH</sequence>
<evidence type="ECO:0008006" key="3">
    <source>
        <dbReference type="Google" id="ProtNLM"/>
    </source>
</evidence>
<protein>
    <recommendedName>
        <fullName evidence="3">Antitoxin</fullName>
    </recommendedName>
</protein>
<evidence type="ECO:0000313" key="2">
    <source>
        <dbReference type="Proteomes" id="UP000337189"/>
    </source>
</evidence>